<evidence type="ECO:0000313" key="2">
    <source>
        <dbReference type="EMBL" id="MFD2116368.1"/>
    </source>
</evidence>
<keyword evidence="3" id="KW-1185">Reference proteome</keyword>
<organism evidence="2 3">
    <name type="scientific">Paenibacillus yanchengensis</name>
    <dbReference type="NCBI Taxonomy" id="2035833"/>
    <lineage>
        <taxon>Bacteria</taxon>
        <taxon>Bacillati</taxon>
        <taxon>Bacillota</taxon>
        <taxon>Bacilli</taxon>
        <taxon>Bacillales</taxon>
        <taxon>Paenibacillaceae</taxon>
        <taxon>Paenibacillus</taxon>
    </lineage>
</organism>
<reference evidence="3" key="1">
    <citation type="journal article" date="2019" name="Int. J. Syst. Evol. Microbiol.">
        <title>The Global Catalogue of Microorganisms (GCM) 10K type strain sequencing project: providing services to taxonomists for standard genome sequencing and annotation.</title>
        <authorList>
            <consortium name="The Broad Institute Genomics Platform"/>
            <consortium name="The Broad Institute Genome Sequencing Center for Infectious Disease"/>
            <person name="Wu L."/>
            <person name="Ma J."/>
        </authorList>
    </citation>
    <scope>NUCLEOTIDE SEQUENCE [LARGE SCALE GENOMIC DNA]</scope>
    <source>
        <strain evidence="3">GH52</strain>
    </source>
</reference>
<keyword evidence="1" id="KW-0175">Coiled coil</keyword>
<comment type="caution">
    <text evidence="2">The sequence shown here is derived from an EMBL/GenBank/DDBJ whole genome shotgun (WGS) entry which is preliminary data.</text>
</comment>
<gene>
    <name evidence="2" type="ORF">ACFSJH_11610</name>
</gene>
<dbReference type="Proteomes" id="UP001597362">
    <property type="component" value="Unassembled WGS sequence"/>
</dbReference>
<accession>A0ABW4YLK6</accession>
<name>A0ABW4YLK6_9BACL</name>
<sequence length="342" mass="39597">MEKRENGFGQVKSYFMTPEQIAEMDRKAREKNEGPRTWKWERTMTKEQYLQAVAEGRSRGDIILKHFNNDPREFRKQLKDWEMTEEEAMELAKVAKPIDLTKEQYLQRRLNGEKRTQIINSLGIAKPRAYELLKEWGIRELDAEECELELLAPAREAKEVDKRVSEQIEQKVEARSDQQWHAEVVNELERTDAGEEILKRIEQRSEAQEQEIANLQAEIAQLKGNRNDLLKTIGQAASTDTGMITFHIPILPVQVAIIERTRIYDALESLGHGIEGAEIDRQRVALELFELLQRIVNFVTADLTELHPGQDATAFIHRFFGFYNDQHIQSASEALSDLREVG</sequence>
<feature type="coiled-coil region" evidence="1">
    <location>
        <begin position="198"/>
        <end position="232"/>
    </location>
</feature>
<evidence type="ECO:0000256" key="1">
    <source>
        <dbReference type="SAM" id="Coils"/>
    </source>
</evidence>
<proteinExistence type="predicted"/>
<dbReference type="RefSeq" id="WP_377772463.1">
    <property type="nucleotide sequence ID" value="NZ_JBHUHO010000030.1"/>
</dbReference>
<evidence type="ECO:0000313" key="3">
    <source>
        <dbReference type="Proteomes" id="UP001597362"/>
    </source>
</evidence>
<dbReference type="EMBL" id="JBHUHO010000030">
    <property type="protein sequence ID" value="MFD2116368.1"/>
    <property type="molecule type" value="Genomic_DNA"/>
</dbReference>
<protein>
    <submittedName>
        <fullName evidence="2">Uncharacterized protein</fullName>
    </submittedName>
</protein>